<organism evidence="1 2">
    <name type="scientific">Nocardioides iriomotensis</name>
    <dbReference type="NCBI Taxonomy" id="715784"/>
    <lineage>
        <taxon>Bacteria</taxon>
        <taxon>Bacillati</taxon>
        <taxon>Actinomycetota</taxon>
        <taxon>Actinomycetes</taxon>
        <taxon>Propionibacteriales</taxon>
        <taxon>Nocardioidaceae</taxon>
        <taxon>Nocardioides</taxon>
    </lineage>
</organism>
<dbReference type="Pfam" id="PF21853">
    <property type="entry name" value="DUF6912"/>
    <property type="match status" value="1"/>
</dbReference>
<dbReference type="Proteomes" id="UP000291189">
    <property type="component" value="Unassembled WGS sequence"/>
</dbReference>
<dbReference type="EMBL" id="SDPU01000020">
    <property type="protein sequence ID" value="RYU12859.1"/>
    <property type="molecule type" value="Genomic_DNA"/>
</dbReference>
<accession>A0A4Q5J5A5</accession>
<keyword evidence="2" id="KW-1185">Reference proteome</keyword>
<evidence type="ECO:0000313" key="1">
    <source>
        <dbReference type="EMBL" id="RYU12859.1"/>
    </source>
</evidence>
<dbReference type="AlphaFoldDB" id="A0A4Q5J5A5"/>
<dbReference type="InterPro" id="IPR054206">
    <property type="entry name" value="DUF6912"/>
</dbReference>
<dbReference type="RefSeq" id="WP_129986678.1">
    <property type="nucleotide sequence ID" value="NZ_SDPU01000020.1"/>
</dbReference>
<evidence type="ECO:0000313" key="2">
    <source>
        <dbReference type="Proteomes" id="UP000291189"/>
    </source>
</evidence>
<proteinExistence type="predicted"/>
<dbReference type="OrthoDB" id="3214389at2"/>
<reference evidence="1 2" key="1">
    <citation type="submission" date="2019-01" db="EMBL/GenBank/DDBJ databases">
        <title>Nocardioides guangzhouensis sp. nov., an actinobacterium isolated from soil.</title>
        <authorList>
            <person name="Fu Y."/>
            <person name="Cai Y."/>
            <person name="Lin Z."/>
            <person name="Chen P."/>
        </authorList>
    </citation>
    <scope>NUCLEOTIDE SEQUENCE [LARGE SCALE GENOMIC DNA]</scope>
    <source>
        <strain evidence="1 2">NBRC 105384</strain>
    </source>
</reference>
<sequence>MTTRVYVPSSMTGLRDLVTADGIGPAPFVAHAVTDALRAAYDDGAEEEWEYAAAAAASRASLVLIREDDDPRRVVLAVDAETVRPAEGADDPTLVSVEEVVPFRKVESVLVDLPEAGDDVRAAAAALRSEDADEQEAEALADRALDHELAWFATQEIGDLLGVTD</sequence>
<gene>
    <name evidence="1" type="ORF">ETU37_07805</name>
</gene>
<comment type="caution">
    <text evidence="1">The sequence shown here is derived from an EMBL/GenBank/DDBJ whole genome shotgun (WGS) entry which is preliminary data.</text>
</comment>
<protein>
    <submittedName>
        <fullName evidence="1">Uncharacterized protein</fullName>
    </submittedName>
</protein>
<name>A0A4Q5J5A5_9ACTN</name>